<dbReference type="PANTHER" id="PTHR11716:SF47">
    <property type="entry name" value="PHOSPHOLIPASE A2-ALPHA"/>
    <property type="match status" value="1"/>
</dbReference>
<dbReference type="InterPro" id="IPR033113">
    <property type="entry name" value="PLA2_histidine"/>
</dbReference>
<dbReference type="GO" id="GO:0005576">
    <property type="term" value="C:extracellular region"/>
    <property type="evidence" value="ECO:0007669"/>
    <property type="project" value="UniProtKB-SubCell"/>
</dbReference>
<evidence type="ECO:0000259" key="14">
    <source>
        <dbReference type="SMART" id="SM00085"/>
    </source>
</evidence>
<dbReference type="SUPFAM" id="SSF48619">
    <property type="entry name" value="Phospholipase A2, PLA2"/>
    <property type="match status" value="1"/>
</dbReference>
<dbReference type="InterPro" id="IPR036444">
    <property type="entry name" value="PLipase_A2_dom_sf"/>
</dbReference>
<reference evidence="15" key="1">
    <citation type="submission" date="2016-06" db="UniProtKB">
        <authorList>
            <consortium name="WormBaseParasite"/>
        </authorList>
    </citation>
    <scope>IDENTIFICATION</scope>
</reference>
<dbReference type="GO" id="GO:0004623">
    <property type="term" value="F:phospholipase A2 activity"/>
    <property type="evidence" value="ECO:0007669"/>
    <property type="project" value="UniProtKB-EC"/>
</dbReference>
<evidence type="ECO:0000256" key="1">
    <source>
        <dbReference type="ARBA" id="ARBA00004613"/>
    </source>
</evidence>
<dbReference type="WBParaSite" id="SBAD_0001103401-mRNA-1">
    <property type="protein sequence ID" value="SBAD_0001103401-mRNA-1"/>
    <property type="gene ID" value="SBAD_0001103401"/>
</dbReference>
<dbReference type="Gene3D" id="1.20.90.10">
    <property type="entry name" value="Phospholipase A2 domain"/>
    <property type="match status" value="1"/>
</dbReference>
<comment type="similarity">
    <text evidence="12">Belongs to the phospholipase A2 family.</text>
</comment>
<evidence type="ECO:0000256" key="5">
    <source>
        <dbReference type="ARBA" id="ARBA00022801"/>
    </source>
</evidence>
<evidence type="ECO:0000256" key="7">
    <source>
        <dbReference type="ARBA" id="ARBA00022963"/>
    </source>
</evidence>
<feature type="binding site" evidence="10">
    <location>
        <position position="53"/>
    </location>
    <ligand>
        <name>Ca(2+)</name>
        <dbReference type="ChEBI" id="CHEBI:29108"/>
    </ligand>
</feature>
<dbReference type="GO" id="GO:0016042">
    <property type="term" value="P:lipid catabolic process"/>
    <property type="evidence" value="ECO:0007669"/>
    <property type="project" value="UniProtKB-KW"/>
</dbReference>
<dbReference type="InterPro" id="IPR001211">
    <property type="entry name" value="PLA2"/>
</dbReference>
<dbReference type="CDD" id="cd00125">
    <property type="entry name" value="PLA2c"/>
    <property type="match status" value="1"/>
</dbReference>
<dbReference type="GO" id="GO:0050482">
    <property type="term" value="P:arachidonate secretion"/>
    <property type="evidence" value="ECO:0007669"/>
    <property type="project" value="InterPro"/>
</dbReference>
<comment type="cofactor">
    <cofactor evidence="10">
        <name>Ca(2+)</name>
        <dbReference type="ChEBI" id="CHEBI:29108"/>
    </cofactor>
    <text evidence="10">Binds 1 Ca(2+) ion per subunit.</text>
</comment>
<evidence type="ECO:0000256" key="13">
    <source>
        <dbReference type="RuleBase" id="RU361236"/>
    </source>
</evidence>
<dbReference type="Pfam" id="PF00068">
    <property type="entry name" value="Phospholip_A2_1"/>
    <property type="match status" value="1"/>
</dbReference>
<name>A0A183J466_9BILA</name>
<keyword evidence="9 11" id="KW-1015">Disulfide bond</keyword>
<dbReference type="EC" id="3.1.1.4" evidence="2 13"/>
<keyword evidence="5 13" id="KW-0378">Hydrolase</keyword>
<feature type="disulfide bond" evidence="11">
    <location>
        <begin position="33"/>
        <end position="49"/>
    </location>
</feature>
<protein>
    <recommendedName>
        <fullName evidence="2 13">Phospholipase A2</fullName>
        <ecNumber evidence="2 13">3.1.1.4</ecNumber>
    </recommendedName>
</protein>
<keyword evidence="4 10" id="KW-0479">Metal-binding</keyword>
<evidence type="ECO:0000256" key="10">
    <source>
        <dbReference type="PIRSR" id="PIRSR601211-2"/>
    </source>
</evidence>
<dbReference type="SMART" id="SM00085">
    <property type="entry name" value="PA2c"/>
    <property type="match status" value="1"/>
</dbReference>
<evidence type="ECO:0000256" key="2">
    <source>
        <dbReference type="ARBA" id="ARBA00013278"/>
    </source>
</evidence>
<evidence type="ECO:0000256" key="8">
    <source>
        <dbReference type="ARBA" id="ARBA00023098"/>
    </source>
</evidence>
<evidence type="ECO:0000256" key="9">
    <source>
        <dbReference type="ARBA" id="ARBA00023157"/>
    </source>
</evidence>
<dbReference type="InterPro" id="IPR016090">
    <property type="entry name" value="PLA2-like_dom"/>
</dbReference>
<dbReference type="GO" id="GO:0006644">
    <property type="term" value="P:phospholipid metabolic process"/>
    <property type="evidence" value="ECO:0007669"/>
    <property type="project" value="InterPro"/>
</dbReference>
<feature type="binding site" evidence="10">
    <location>
        <position position="34"/>
    </location>
    <ligand>
        <name>Ca(2+)</name>
        <dbReference type="ChEBI" id="CHEBI:29108"/>
    </ligand>
</feature>
<dbReference type="PANTHER" id="PTHR11716">
    <property type="entry name" value="PHOSPHOLIPASE A2 FAMILY MEMBER"/>
    <property type="match status" value="1"/>
</dbReference>
<keyword evidence="6 10" id="KW-0106">Calcium</keyword>
<comment type="catalytic activity">
    <reaction evidence="13">
        <text>a 1,2-diacyl-sn-glycero-3-phosphocholine + H2O = a 1-acyl-sn-glycero-3-phosphocholine + a fatty acid + H(+)</text>
        <dbReference type="Rhea" id="RHEA:15801"/>
        <dbReference type="ChEBI" id="CHEBI:15377"/>
        <dbReference type="ChEBI" id="CHEBI:15378"/>
        <dbReference type="ChEBI" id="CHEBI:28868"/>
        <dbReference type="ChEBI" id="CHEBI:57643"/>
        <dbReference type="ChEBI" id="CHEBI:58168"/>
        <dbReference type="EC" id="3.1.1.4"/>
    </reaction>
</comment>
<dbReference type="PRINTS" id="PR00389">
    <property type="entry name" value="PHPHLIPASEA2"/>
</dbReference>
<evidence type="ECO:0000256" key="12">
    <source>
        <dbReference type="RuleBase" id="RU003654"/>
    </source>
</evidence>
<sequence length="199" mass="22855">LVRPKRWLKDFAGVIKCVTGRNALDYNGYGCWCGMGGHGTPVDAIDRCCQQHDHCYDMLAKKDCAIYVTPYNWNCVNHDIRCAGELPNNVYSSLNEKFRNHHAHVFNGTVPLRHTSRSLLQEEPIPEEKATLQQLKPSVRCVSTSIQRKILNPFLNFPLLNCTMICGVVFSDFLRNCKCMMAVCVIRTNRFKIQNLWHH</sequence>
<accession>A0A183J466</accession>
<keyword evidence="8 13" id="KW-0443">Lipid metabolism</keyword>
<evidence type="ECO:0000313" key="15">
    <source>
        <dbReference type="WBParaSite" id="SBAD_0001103401-mRNA-1"/>
    </source>
</evidence>
<evidence type="ECO:0000256" key="11">
    <source>
        <dbReference type="PIRSR" id="PIRSR601211-3"/>
    </source>
</evidence>
<dbReference type="PROSITE" id="PS00118">
    <property type="entry name" value="PA2_HIS"/>
    <property type="match status" value="1"/>
</dbReference>
<keyword evidence="3 13" id="KW-0964">Secreted</keyword>
<keyword evidence="7" id="KW-0442">Lipid degradation</keyword>
<dbReference type="GO" id="GO:0005509">
    <property type="term" value="F:calcium ion binding"/>
    <property type="evidence" value="ECO:0007669"/>
    <property type="project" value="InterPro"/>
</dbReference>
<feature type="binding site" evidence="10">
    <location>
        <position position="36"/>
    </location>
    <ligand>
        <name>Ca(2+)</name>
        <dbReference type="ChEBI" id="CHEBI:29108"/>
    </ligand>
</feature>
<dbReference type="AlphaFoldDB" id="A0A183J466"/>
<proteinExistence type="inferred from homology"/>
<comment type="subcellular location">
    <subcellularLocation>
        <location evidence="1 13">Secreted</location>
    </subcellularLocation>
</comment>
<evidence type="ECO:0000256" key="3">
    <source>
        <dbReference type="ARBA" id="ARBA00022525"/>
    </source>
</evidence>
<evidence type="ECO:0000256" key="4">
    <source>
        <dbReference type="ARBA" id="ARBA00022723"/>
    </source>
</evidence>
<evidence type="ECO:0000256" key="6">
    <source>
        <dbReference type="ARBA" id="ARBA00022837"/>
    </source>
</evidence>
<organism evidence="15">
    <name type="scientific">Soboliphyme baturini</name>
    <dbReference type="NCBI Taxonomy" id="241478"/>
    <lineage>
        <taxon>Eukaryota</taxon>
        <taxon>Metazoa</taxon>
        <taxon>Ecdysozoa</taxon>
        <taxon>Nematoda</taxon>
        <taxon>Enoplea</taxon>
        <taxon>Dorylaimia</taxon>
        <taxon>Dioctophymatida</taxon>
        <taxon>Dioctophymatoidea</taxon>
        <taxon>Soboliphymatidae</taxon>
        <taxon>Soboliphyme</taxon>
    </lineage>
</organism>
<feature type="domain" description="Phospholipase A2-like central" evidence="14">
    <location>
        <begin position="7"/>
        <end position="115"/>
    </location>
</feature>